<dbReference type="RefSeq" id="WP_062545518.1">
    <property type="nucleotide sequence ID" value="NZ_CP012643.1"/>
</dbReference>
<keyword evidence="2" id="KW-1185">Reference proteome</keyword>
<dbReference type="AlphaFoldDB" id="A0A0P0CTQ2"/>
<evidence type="ECO:0000313" key="2">
    <source>
        <dbReference type="Proteomes" id="UP000061382"/>
    </source>
</evidence>
<protein>
    <submittedName>
        <fullName evidence="1">Uncharacterized protein</fullName>
    </submittedName>
</protein>
<evidence type="ECO:0000313" key="1">
    <source>
        <dbReference type="EMBL" id="ALJ00896.1"/>
    </source>
</evidence>
<dbReference type="OrthoDB" id="1490648at2"/>
<organism evidence="1 2">
    <name type="scientific">Rufibacter tibetensis</name>
    <dbReference type="NCBI Taxonomy" id="512763"/>
    <lineage>
        <taxon>Bacteria</taxon>
        <taxon>Pseudomonadati</taxon>
        <taxon>Bacteroidota</taxon>
        <taxon>Cytophagia</taxon>
        <taxon>Cytophagales</taxon>
        <taxon>Hymenobacteraceae</taxon>
        <taxon>Rufibacter</taxon>
    </lineage>
</organism>
<dbReference type="Proteomes" id="UP000061382">
    <property type="component" value="Chromosome"/>
</dbReference>
<reference evidence="1 2" key="1">
    <citation type="submission" date="2015-08" db="EMBL/GenBank/DDBJ databases">
        <title>Complete genome sequence of Rufibacter tibetensis strain 1351t, a radiation-resistant bacterium from tibet plateau.</title>
        <authorList>
            <person name="Dai J."/>
        </authorList>
    </citation>
    <scope>NUCLEOTIDE SEQUENCE [LARGE SCALE GENOMIC DNA]</scope>
    <source>
        <strain evidence="1 2">1351</strain>
    </source>
</reference>
<accession>A0A0P0CTQ2</accession>
<dbReference type="PATRIC" id="fig|512763.3.peg.4448"/>
<name>A0A0P0CTQ2_9BACT</name>
<dbReference type="STRING" id="512763.DC20_20275"/>
<dbReference type="KEGG" id="rti:DC20_20275"/>
<dbReference type="EMBL" id="CP012643">
    <property type="protein sequence ID" value="ALJ00896.1"/>
    <property type="molecule type" value="Genomic_DNA"/>
</dbReference>
<sequence>MDELIKLIQIIDKRIGNPAQLFSSKSKEKRLYQEISSGNIVDDNSAISFLYPDGQEKGGLKMIKSRLRKKLMNQLFLVDEKNESIQAPHAVEQGCLAKLLQARVLIDSGGNDLALPLLKQALAKATEYDFNYISSLCLKAIIQSYVNLKERNLFYKAVKQLDNVMLKVAADQEAEMFFSEASIELSHSIVARKAYLVKVNDVLEKMNSLWQKAKTFDTFNYYYRISMWLHELNGNFDEIVSLTTYSEEVIKDFDNVSKRFDHRFNKFIQVYAYLRAKKLEEGLALANAYLPSFTPSSNNWFAFMENYTLLAIHAKKYEVAHMLLHQVQENTFIKKINKYAQERWILFEAYLHFVHPLVDQPLKWQSLVLNTSEYSKDKEGFNVAIVILQVMYYLEISDYEALEYRVDSLKKYALHHFKDSFSERSRTFFKLLNVLVRSNFDYLTTQKKGLYLYQKLQRTPTPGDAYAEIEIIPYEHLWELALEKIKKTALNA</sequence>
<proteinExistence type="predicted"/>
<gene>
    <name evidence="1" type="ORF">DC20_20275</name>
</gene>